<sequence>MTADQVPAGRPHLTHPWIELNDAVEAGAEARGQDALSGKLKALAEETDSVTNWAGVKAEYQAAWSAIDQAADAVPADVRSEPATIARVVLVLTKQAALEYDEAIDGQRFVADHEYQDGRGFVLAARDYLREQSASLKTVDADAYRDVMQSLESLSAAWPSAIPPKTPELQPGDVYANQSRLELSLSDFL</sequence>
<dbReference type="AlphaFoldDB" id="A0A2A2I0W4"/>
<accession>A0A2A2I0W4</accession>
<reference evidence="1 2" key="1">
    <citation type="submission" date="2017-07" db="EMBL/GenBank/DDBJ databases">
        <title>Tamlnaduibacter salinus (Mi-7) genome sequencing.</title>
        <authorList>
            <person name="Verma A."/>
            <person name="Krishnamurthi S."/>
        </authorList>
    </citation>
    <scope>NUCLEOTIDE SEQUENCE [LARGE SCALE GENOMIC DNA]</scope>
    <source>
        <strain evidence="1 2">Mi-7</strain>
    </source>
</reference>
<proteinExistence type="predicted"/>
<dbReference type="Proteomes" id="UP000218332">
    <property type="component" value="Unassembled WGS sequence"/>
</dbReference>
<keyword evidence="2" id="KW-1185">Reference proteome</keyword>
<organism evidence="1 2">
    <name type="scientific">Tamilnaduibacter salinus</name>
    <dbReference type="NCBI Taxonomy" id="1484056"/>
    <lineage>
        <taxon>Bacteria</taxon>
        <taxon>Pseudomonadati</taxon>
        <taxon>Pseudomonadota</taxon>
        <taxon>Gammaproteobacteria</taxon>
        <taxon>Pseudomonadales</taxon>
        <taxon>Marinobacteraceae</taxon>
        <taxon>Tamilnaduibacter</taxon>
    </lineage>
</organism>
<gene>
    <name evidence="1" type="ORF">CF392_11855</name>
</gene>
<comment type="caution">
    <text evidence="1">The sequence shown here is derived from an EMBL/GenBank/DDBJ whole genome shotgun (WGS) entry which is preliminary data.</text>
</comment>
<evidence type="ECO:0000313" key="1">
    <source>
        <dbReference type="EMBL" id="PAV25252.1"/>
    </source>
</evidence>
<protein>
    <submittedName>
        <fullName evidence="1">Uncharacterized protein</fullName>
    </submittedName>
</protein>
<name>A0A2A2I0W4_9GAMM</name>
<evidence type="ECO:0000313" key="2">
    <source>
        <dbReference type="Proteomes" id="UP000218332"/>
    </source>
</evidence>
<dbReference type="EMBL" id="NMPM01000070">
    <property type="protein sequence ID" value="PAV25252.1"/>
    <property type="molecule type" value="Genomic_DNA"/>
</dbReference>